<organism evidence="2 3">
    <name type="scientific">Conidiobolus coronatus (strain ATCC 28846 / CBS 209.66 / NRRL 28638)</name>
    <name type="common">Delacroixia coronata</name>
    <dbReference type="NCBI Taxonomy" id="796925"/>
    <lineage>
        <taxon>Eukaryota</taxon>
        <taxon>Fungi</taxon>
        <taxon>Fungi incertae sedis</taxon>
        <taxon>Zoopagomycota</taxon>
        <taxon>Entomophthoromycotina</taxon>
        <taxon>Entomophthoromycetes</taxon>
        <taxon>Entomophthorales</taxon>
        <taxon>Ancylistaceae</taxon>
        <taxon>Conidiobolus</taxon>
    </lineage>
</organism>
<accession>A0A137NUM1</accession>
<gene>
    <name evidence="2" type="ORF">CONCODRAFT_11633</name>
</gene>
<dbReference type="Proteomes" id="UP000070444">
    <property type="component" value="Unassembled WGS sequence"/>
</dbReference>
<keyword evidence="1" id="KW-0472">Membrane</keyword>
<evidence type="ECO:0000313" key="3">
    <source>
        <dbReference type="Proteomes" id="UP000070444"/>
    </source>
</evidence>
<evidence type="ECO:0000256" key="1">
    <source>
        <dbReference type="SAM" id="Phobius"/>
    </source>
</evidence>
<name>A0A137NUM1_CONC2</name>
<dbReference type="AlphaFoldDB" id="A0A137NUM1"/>
<sequence length="160" mass="18234">MSFFAFSKSWLKVIDDAPAVILKLNQRRKEHRNVANNYNYQDYYLYYDLPAIGICAIGFSCIFIIGVIGWIIRVSRNRGSSKSDSEANVEKVWVISDVVQTNINNRMSDLAYPVPIFNSPISNNLYNNNAITRSATSISNRTYLPYFEHEIDSGSIFTKG</sequence>
<protein>
    <submittedName>
        <fullName evidence="2">Uncharacterized protein</fullName>
    </submittedName>
</protein>
<feature type="transmembrane region" description="Helical" evidence="1">
    <location>
        <begin position="49"/>
        <end position="72"/>
    </location>
</feature>
<proteinExistence type="predicted"/>
<keyword evidence="1" id="KW-1133">Transmembrane helix</keyword>
<reference evidence="2 3" key="1">
    <citation type="journal article" date="2015" name="Genome Biol. Evol.">
        <title>Phylogenomic analyses indicate that early fungi evolved digesting cell walls of algal ancestors of land plants.</title>
        <authorList>
            <person name="Chang Y."/>
            <person name="Wang S."/>
            <person name="Sekimoto S."/>
            <person name="Aerts A.L."/>
            <person name="Choi C."/>
            <person name="Clum A."/>
            <person name="LaButti K.M."/>
            <person name="Lindquist E.A."/>
            <person name="Yee Ngan C."/>
            <person name="Ohm R.A."/>
            <person name="Salamov A.A."/>
            <person name="Grigoriev I.V."/>
            <person name="Spatafora J.W."/>
            <person name="Berbee M.L."/>
        </authorList>
    </citation>
    <scope>NUCLEOTIDE SEQUENCE [LARGE SCALE GENOMIC DNA]</scope>
    <source>
        <strain evidence="2 3">NRRL 28638</strain>
    </source>
</reference>
<dbReference type="EMBL" id="KQ964717">
    <property type="protein sequence ID" value="KXN66503.1"/>
    <property type="molecule type" value="Genomic_DNA"/>
</dbReference>
<evidence type="ECO:0000313" key="2">
    <source>
        <dbReference type="EMBL" id="KXN66503.1"/>
    </source>
</evidence>
<keyword evidence="3" id="KW-1185">Reference proteome</keyword>
<keyword evidence="1" id="KW-0812">Transmembrane</keyword>